<keyword evidence="2" id="KW-1185">Reference proteome</keyword>
<reference evidence="2" key="2">
    <citation type="journal article" date="2019" name="Mol. Plant Microbe Interact.">
        <title>Genome sequence resources for four phytopathogenic fungi from the Colletotrichum orbiculare species complex.</title>
        <authorList>
            <person name="Gan P."/>
            <person name="Tsushima A."/>
            <person name="Narusaka M."/>
            <person name="Narusaka Y."/>
            <person name="Takano Y."/>
            <person name="Kubo Y."/>
            <person name="Shirasu K."/>
        </authorList>
    </citation>
    <scope>GENOME REANNOTATION</scope>
    <source>
        <strain evidence="2">104-T / ATCC 96160 / CBS 514.97 / LARS 414 / MAFF 240422</strain>
    </source>
</reference>
<dbReference type="AlphaFoldDB" id="A0A484FVF0"/>
<gene>
    <name evidence="1" type="ORF">Cob_v005442</name>
</gene>
<organism evidence="1 2">
    <name type="scientific">Colletotrichum orbiculare (strain 104-T / ATCC 96160 / CBS 514.97 / LARS 414 / MAFF 240422)</name>
    <name type="common">Cucumber anthracnose fungus</name>
    <name type="synonym">Colletotrichum lagenarium</name>
    <dbReference type="NCBI Taxonomy" id="1213857"/>
    <lineage>
        <taxon>Eukaryota</taxon>
        <taxon>Fungi</taxon>
        <taxon>Dikarya</taxon>
        <taxon>Ascomycota</taxon>
        <taxon>Pezizomycotina</taxon>
        <taxon>Sordariomycetes</taxon>
        <taxon>Hypocreomycetidae</taxon>
        <taxon>Glomerellales</taxon>
        <taxon>Glomerellaceae</taxon>
        <taxon>Colletotrichum</taxon>
        <taxon>Colletotrichum orbiculare species complex</taxon>
    </lineage>
</organism>
<accession>A0A484FVF0</accession>
<proteinExistence type="predicted"/>
<name>A0A484FVF0_COLOR</name>
<reference evidence="2" key="1">
    <citation type="journal article" date="2013" name="New Phytol.">
        <title>Comparative genomic and transcriptomic analyses reveal the hemibiotrophic stage shift of Colletotrichum fungi.</title>
        <authorList>
            <person name="Gan P."/>
            <person name="Ikeda K."/>
            <person name="Irieda H."/>
            <person name="Narusaka M."/>
            <person name="O'Connell R.J."/>
            <person name="Narusaka Y."/>
            <person name="Takano Y."/>
            <person name="Kubo Y."/>
            <person name="Shirasu K."/>
        </authorList>
    </citation>
    <scope>NUCLEOTIDE SEQUENCE [LARGE SCALE GENOMIC DNA]</scope>
    <source>
        <strain evidence="2">104-T / ATCC 96160 / CBS 514.97 / LARS 414 / MAFF 240422</strain>
    </source>
</reference>
<sequence>MVQDPSRILVRSGLTRAFVACNPSNKTKHLFGHGGFGMRGLEDKQAKHWSISTLQPIHCQCTTRRISRVDHSTSPRFKHIVSLGVSLDTSLSALDL</sequence>
<evidence type="ECO:0000313" key="2">
    <source>
        <dbReference type="Proteomes" id="UP000014480"/>
    </source>
</evidence>
<comment type="caution">
    <text evidence="1">The sequence shown here is derived from an EMBL/GenBank/DDBJ whole genome shotgun (WGS) entry which is preliminary data.</text>
</comment>
<dbReference type="EMBL" id="AMCV02000014">
    <property type="protein sequence ID" value="TDZ21484.1"/>
    <property type="molecule type" value="Genomic_DNA"/>
</dbReference>
<dbReference type="Proteomes" id="UP000014480">
    <property type="component" value="Unassembled WGS sequence"/>
</dbReference>
<protein>
    <submittedName>
        <fullName evidence="1">Uncharacterized protein</fullName>
    </submittedName>
</protein>
<evidence type="ECO:0000313" key="1">
    <source>
        <dbReference type="EMBL" id="TDZ21484.1"/>
    </source>
</evidence>